<dbReference type="Gene3D" id="3.40.50.1100">
    <property type="match status" value="2"/>
</dbReference>
<dbReference type="KEGG" id="rir:BN877_p0206"/>
<dbReference type="GO" id="GO:1901605">
    <property type="term" value="P:alpha-amino acid metabolic process"/>
    <property type="evidence" value="ECO:0007669"/>
    <property type="project" value="UniProtKB-ARBA"/>
</dbReference>
<sequence length="338" mass="37578">MELTMVSFSFLTDFETPRLASLTPNCHAAIFQLMKLLPARFMLDRAEERGALRPGGHIVETSSGTFAMALAMLSAVRGYELTIVSATSLMDAPFKTRLEQLGATVILVEDENRTGNQEGRLIELRRVMKARPESFWPAQYDNPDNPASYARLAEIIVEKLGRIDCIVGCVGSGGSLTGTTRYLRYLFPNMRAVAVDTNNSVLFGHPVGPRLLRGLGNSIIPKNLDHSLVDDVHWVGAFQAFAATRDLYRRHAIFAGPTSGAAALVGGWYARTYPDETVVVIMPDTGYRYQSTVYSDDWLNSKAEAPVKTATMPAELLKIIPRDDSDWTYMRWSRQLYT</sequence>
<reference evidence="4 5" key="1">
    <citation type="journal article" date="2013" name="Genome Announc.">
        <title>Complete Genome Sequence of the Sesbania Symbiont and Rice Growth-Promoting Endophyte Rhizobium sp. Strain IRBG74.</title>
        <authorList>
            <person name="Crook M.B."/>
            <person name="Mitra S."/>
            <person name="Ane J.M."/>
            <person name="Sadowsky M.J."/>
            <person name="Gyaneshwar P."/>
        </authorList>
    </citation>
    <scope>NUCLEOTIDE SEQUENCE [LARGE SCALE GENOMIC DNA]</scope>
    <source>
        <strain evidence="4 5">IRBG74</strain>
        <plasmid evidence="5">IRBL74_p</plasmid>
    </source>
</reference>
<gene>
    <name evidence="4" type="ORF">BN877_p0206</name>
</gene>
<evidence type="ECO:0000313" key="5">
    <source>
        <dbReference type="Proteomes" id="UP000016944"/>
    </source>
</evidence>
<dbReference type="CDD" id="cd01561">
    <property type="entry name" value="CBS_like"/>
    <property type="match status" value="1"/>
</dbReference>
<evidence type="ECO:0000256" key="1">
    <source>
        <dbReference type="ARBA" id="ARBA00001933"/>
    </source>
</evidence>
<dbReference type="Pfam" id="PF00291">
    <property type="entry name" value="PALP"/>
    <property type="match status" value="1"/>
</dbReference>
<feature type="domain" description="Tryptophan synthase beta chain-like PALP" evidence="3">
    <location>
        <begin position="35"/>
        <end position="284"/>
    </location>
</feature>
<geneLocation type="plasmid" evidence="4 5">
    <name>IRBL74_p</name>
</geneLocation>
<evidence type="ECO:0000259" key="3">
    <source>
        <dbReference type="Pfam" id="PF00291"/>
    </source>
</evidence>
<dbReference type="SUPFAM" id="SSF53686">
    <property type="entry name" value="Tryptophan synthase beta subunit-like PLP-dependent enzymes"/>
    <property type="match status" value="1"/>
</dbReference>
<evidence type="ECO:0000313" key="4">
    <source>
        <dbReference type="EMBL" id="CDI11935.1"/>
    </source>
</evidence>
<dbReference type="HOGENOM" id="CLU_021018_1_0_5"/>
<comment type="cofactor">
    <cofactor evidence="1">
        <name>pyridoxal 5'-phosphate</name>
        <dbReference type="ChEBI" id="CHEBI:597326"/>
    </cofactor>
</comment>
<evidence type="ECO:0000256" key="2">
    <source>
        <dbReference type="ARBA" id="ARBA00022898"/>
    </source>
</evidence>
<dbReference type="InterPro" id="IPR036052">
    <property type="entry name" value="TrpB-like_PALP_sf"/>
</dbReference>
<name>U4Q778_9HYPH</name>
<dbReference type="PANTHER" id="PTHR10314">
    <property type="entry name" value="CYSTATHIONINE BETA-SYNTHASE"/>
    <property type="match status" value="1"/>
</dbReference>
<dbReference type="AlphaFoldDB" id="U4Q778"/>
<protein>
    <submittedName>
        <fullName evidence="4">Pyridoxal-5'-phosphate-dependent protein beta subunit</fullName>
    </submittedName>
</protein>
<dbReference type="InterPro" id="IPR050214">
    <property type="entry name" value="Cys_Synth/Cystath_Beta-Synth"/>
</dbReference>
<dbReference type="EMBL" id="HG518324">
    <property type="protein sequence ID" value="CDI11935.1"/>
    <property type="molecule type" value="Genomic_DNA"/>
</dbReference>
<organism evidence="4 5">
    <name type="scientific">Agrobacterium pusense</name>
    <dbReference type="NCBI Taxonomy" id="648995"/>
    <lineage>
        <taxon>Bacteria</taxon>
        <taxon>Pseudomonadati</taxon>
        <taxon>Pseudomonadota</taxon>
        <taxon>Alphaproteobacteria</taxon>
        <taxon>Hyphomicrobiales</taxon>
        <taxon>Rhizobiaceae</taxon>
        <taxon>Rhizobium/Agrobacterium group</taxon>
        <taxon>Agrobacterium</taxon>
    </lineage>
</organism>
<proteinExistence type="predicted"/>
<keyword evidence="2" id="KW-0663">Pyridoxal phosphate</keyword>
<dbReference type="InterPro" id="IPR001926">
    <property type="entry name" value="TrpB-like_PALP"/>
</dbReference>
<dbReference type="Proteomes" id="UP000016944">
    <property type="component" value="Plasmid IRBL74_p"/>
</dbReference>
<accession>U4Q778</accession>
<dbReference type="PATRIC" id="fig|424182.3.peg.4948"/>
<keyword evidence="4" id="KW-0614">Plasmid</keyword>